<dbReference type="EMBL" id="CM047583">
    <property type="protein sequence ID" value="KAI9913739.1"/>
    <property type="molecule type" value="Genomic_DNA"/>
</dbReference>
<evidence type="ECO:0000313" key="1">
    <source>
        <dbReference type="EMBL" id="KAI9913739.1"/>
    </source>
</evidence>
<keyword evidence="2" id="KW-1185">Reference proteome</keyword>
<reference evidence="1 2" key="1">
    <citation type="journal article" date="2022" name="bioRxiv">
        <title>The genome of the oomycete Peronosclerospora sorghi, a cosmopolitan pathogen of maize and sorghum, is inflated with dispersed pseudogenes.</title>
        <authorList>
            <person name="Fletcher K."/>
            <person name="Martin F."/>
            <person name="Isakeit T."/>
            <person name="Cavanaugh K."/>
            <person name="Magill C."/>
            <person name="Michelmore R."/>
        </authorList>
    </citation>
    <scope>NUCLEOTIDE SEQUENCE [LARGE SCALE GENOMIC DNA]</scope>
    <source>
        <strain evidence="1">P6</strain>
    </source>
</reference>
<comment type="caution">
    <text evidence="1">The sequence shown here is derived from an EMBL/GenBank/DDBJ whole genome shotgun (WGS) entry which is preliminary data.</text>
</comment>
<gene>
    <name evidence="1" type="ORF">PsorP6_005111</name>
</gene>
<protein>
    <submittedName>
        <fullName evidence="1">Uncharacterized protein</fullName>
    </submittedName>
</protein>
<evidence type="ECO:0000313" key="2">
    <source>
        <dbReference type="Proteomes" id="UP001163321"/>
    </source>
</evidence>
<sequence length="88" mass="9602">MADEAADKAAYELADEAAGESSGKSGYAIDAKASCKQRKGRFRVYCKCDCGSHYRNRLGITAEKRKQKNASSLIDFPFLFVAQQAISS</sequence>
<proteinExistence type="predicted"/>
<name>A0ACC0W4T1_9STRA</name>
<organism evidence="1 2">
    <name type="scientific">Peronosclerospora sorghi</name>
    <dbReference type="NCBI Taxonomy" id="230839"/>
    <lineage>
        <taxon>Eukaryota</taxon>
        <taxon>Sar</taxon>
        <taxon>Stramenopiles</taxon>
        <taxon>Oomycota</taxon>
        <taxon>Peronosporomycetes</taxon>
        <taxon>Peronosporales</taxon>
        <taxon>Peronosporaceae</taxon>
        <taxon>Peronosclerospora</taxon>
    </lineage>
</organism>
<dbReference type="Proteomes" id="UP001163321">
    <property type="component" value="Chromosome 4"/>
</dbReference>
<accession>A0ACC0W4T1</accession>